<proteinExistence type="predicted"/>
<evidence type="ECO:0000259" key="1">
    <source>
        <dbReference type="PROSITE" id="PS50994"/>
    </source>
</evidence>
<dbReference type="PROSITE" id="PS50994">
    <property type="entry name" value="INTEGRASE"/>
    <property type="match status" value="1"/>
</dbReference>
<dbReference type="Pfam" id="PF13683">
    <property type="entry name" value="rve_3"/>
    <property type="match status" value="1"/>
</dbReference>
<dbReference type="GO" id="GO:0015074">
    <property type="term" value="P:DNA integration"/>
    <property type="evidence" value="ECO:0007669"/>
    <property type="project" value="InterPro"/>
</dbReference>
<organism evidence="2 3">
    <name type="scientific">Empedobacter falsenii</name>
    <dbReference type="NCBI Taxonomy" id="343874"/>
    <lineage>
        <taxon>Bacteria</taxon>
        <taxon>Pseudomonadati</taxon>
        <taxon>Bacteroidota</taxon>
        <taxon>Flavobacteriia</taxon>
        <taxon>Flavobacteriales</taxon>
        <taxon>Weeksellaceae</taxon>
        <taxon>Empedobacter</taxon>
    </lineage>
</organism>
<evidence type="ECO:0000313" key="2">
    <source>
        <dbReference type="EMBL" id="STD54932.1"/>
    </source>
</evidence>
<reference evidence="2 3" key="1">
    <citation type="submission" date="2018-06" db="EMBL/GenBank/DDBJ databases">
        <authorList>
            <consortium name="Pathogen Informatics"/>
            <person name="Doyle S."/>
        </authorList>
    </citation>
    <scope>NUCLEOTIDE SEQUENCE [LARGE SCALE GENOMIC DNA]</scope>
    <source>
        <strain evidence="2 3">NCTC13456</strain>
    </source>
</reference>
<dbReference type="GO" id="GO:0003676">
    <property type="term" value="F:nucleic acid binding"/>
    <property type="evidence" value="ECO:0007669"/>
    <property type="project" value="InterPro"/>
</dbReference>
<dbReference type="Proteomes" id="UP000254737">
    <property type="component" value="Unassembled WGS sequence"/>
</dbReference>
<dbReference type="EMBL" id="UFXS01000001">
    <property type="protein sequence ID" value="STD54932.1"/>
    <property type="molecule type" value="Genomic_DNA"/>
</dbReference>
<dbReference type="InterPro" id="IPR012337">
    <property type="entry name" value="RNaseH-like_sf"/>
</dbReference>
<evidence type="ECO:0000313" key="3">
    <source>
        <dbReference type="Proteomes" id="UP000254737"/>
    </source>
</evidence>
<gene>
    <name evidence="2" type="ORF">NCTC13456_01276</name>
</gene>
<dbReference type="SUPFAM" id="SSF53098">
    <property type="entry name" value="Ribonuclease H-like"/>
    <property type="match status" value="1"/>
</dbReference>
<sequence>MHSIKYEKETPGHQVQVDVKFLIFHDSNGTEIKRFQYTAIDDATRIRALKISEKHNQLSSIEFINYVVEKFPFRINTIQTDNGHEFQSKFHWHVQDLGIRHRFIKVGTPQLNGKVERSHLTDKKEFYQLLSYTDDVDLNQKLEQWEKFYNFDSPHGSFKGKTPYEILKSKLK</sequence>
<dbReference type="InterPro" id="IPR001584">
    <property type="entry name" value="Integrase_cat-core"/>
</dbReference>
<dbReference type="PANTHER" id="PTHR35004:SF7">
    <property type="entry name" value="INTEGRASE PROTEIN"/>
    <property type="match status" value="1"/>
</dbReference>
<protein>
    <submittedName>
        <fullName evidence="2">Integrase core domain</fullName>
    </submittedName>
</protein>
<accession>A0A376G630</accession>
<dbReference type="Gene3D" id="3.30.420.10">
    <property type="entry name" value="Ribonuclease H-like superfamily/Ribonuclease H"/>
    <property type="match status" value="1"/>
</dbReference>
<feature type="domain" description="Integrase catalytic" evidence="1">
    <location>
        <begin position="7"/>
        <end position="171"/>
    </location>
</feature>
<dbReference type="AlphaFoldDB" id="A0A376G630"/>
<dbReference type="InterPro" id="IPR036397">
    <property type="entry name" value="RNaseH_sf"/>
</dbReference>
<dbReference type="PANTHER" id="PTHR35004">
    <property type="entry name" value="TRANSPOSASE RV3428C-RELATED"/>
    <property type="match status" value="1"/>
</dbReference>
<name>A0A376G630_9FLAO</name>